<comment type="catalytic activity">
    <reaction evidence="8">
        <text>N-methylethanolamine phosphate + S-adenosyl-L-methionine = N,N-dimethylethanolamine phosphate + S-adenosyl-L-homocysteine + H(+)</text>
        <dbReference type="Rhea" id="RHEA:25321"/>
        <dbReference type="ChEBI" id="CHEBI:15378"/>
        <dbReference type="ChEBI" id="CHEBI:57781"/>
        <dbReference type="ChEBI" id="CHEBI:57856"/>
        <dbReference type="ChEBI" id="CHEBI:58641"/>
        <dbReference type="ChEBI" id="CHEBI:59789"/>
        <dbReference type="EC" id="2.1.1.103"/>
    </reaction>
    <physiologicalReaction direction="left-to-right" evidence="8">
        <dbReference type="Rhea" id="RHEA:25322"/>
    </physiologicalReaction>
</comment>
<evidence type="ECO:0000256" key="1">
    <source>
        <dbReference type="ARBA" id="ARBA00004969"/>
    </source>
</evidence>
<keyword evidence="4" id="KW-0808">Transferase</keyword>
<evidence type="ECO:0000256" key="7">
    <source>
        <dbReference type="ARBA" id="ARBA00047622"/>
    </source>
</evidence>
<protein>
    <recommendedName>
        <fullName evidence="5">phosphoethanolamine N-methyltransferase</fullName>
        <ecNumber evidence="5">2.1.1.103</ecNumber>
    </recommendedName>
</protein>
<keyword evidence="3" id="KW-0489">Methyltransferase</keyword>
<evidence type="ECO:0000256" key="3">
    <source>
        <dbReference type="ARBA" id="ARBA00022603"/>
    </source>
</evidence>
<feature type="domain" description="Class II aldolase/adducin N-terminal" evidence="10">
    <location>
        <begin position="294"/>
        <end position="475"/>
    </location>
</feature>
<name>A0A7S0FFV0_9DINO</name>
<dbReference type="GO" id="GO:0000234">
    <property type="term" value="F:phosphoethanolamine N-methyltransferase activity"/>
    <property type="evidence" value="ECO:0007669"/>
    <property type="project" value="UniProtKB-EC"/>
</dbReference>
<evidence type="ECO:0000313" key="11">
    <source>
        <dbReference type="EMBL" id="CAD8356275.1"/>
    </source>
</evidence>
<sequence length="521" mass="56955">MAHHQDLSTAAKCETSEAMQKFLSSSQYDFTEILKYERCFGKGFMSAGGYDTTKEFIDLLRLPKATEGSPIKVLDVGCGVGGSAFYFAAVYGASVIGLDLSTTSLSLAQARLKEESKAIQDLCTFVLGDACELDYEPATFDVVYSRDALLHVSYEKKLPLFQKFRKWLKPGGQLLISDYGCGEGELSEEMKVYMAKRQYALLSPTGYGKLVEDAGFGHVDCQDRSWQYCKLSRSEIDRIKSGKAAEAFDAEYGSEARLTLIKVFSDKVDMCLRGDRTFVLVHAITLPSYYEYRRQVLDVCKRIYAEHLCWGTDGNVSIRIPGTDPPLMAIKGSGIPYEDLTASDIVLTTLDGKALAGEKKPSSEVNLHVGLYAARPDANGIVHTHSLNASAVACCRLDVPCYHYSVGEICPNTEVIKCAKYHCYGTPALAAAVVEAVGTSFGCLMANHGQVCCGESLADAMYYALRMENICEMYLKALQAVPFILTKADMDECRQRDKTYGQSAEGDGTGHGLGGRSSCCA</sequence>
<dbReference type="EMBL" id="HBEG01019183">
    <property type="protein sequence ID" value="CAD8356275.1"/>
    <property type="molecule type" value="Transcribed_RNA"/>
</dbReference>
<dbReference type="AlphaFoldDB" id="A0A7S0FFV0"/>
<dbReference type="InterPro" id="IPR036409">
    <property type="entry name" value="Aldolase_II/adducin_N_sf"/>
</dbReference>
<dbReference type="InterPro" id="IPR029063">
    <property type="entry name" value="SAM-dependent_MTases_sf"/>
</dbReference>
<dbReference type="InterPro" id="IPR001303">
    <property type="entry name" value="Aldolase_II/adducin_N"/>
</dbReference>
<evidence type="ECO:0000256" key="9">
    <source>
        <dbReference type="SAM" id="MobiDB-lite"/>
    </source>
</evidence>
<dbReference type="Gene3D" id="3.40.225.10">
    <property type="entry name" value="Class II aldolase/adducin N-terminal domain"/>
    <property type="match status" value="1"/>
</dbReference>
<reference evidence="11" key="1">
    <citation type="submission" date="2021-01" db="EMBL/GenBank/DDBJ databases">
        <authorList>
            <person name="Corre E."/>
            <person name="Pelletier E."/>
            <person name="Niang G."/>
            <person name="Scheremetjew M."/>
            <person name="Finn R."/>
            <person name="Kale V."/>
            <person name="Holt S."/>
            <person name="Cochrane G."/>
            <person name="Meng A."/>
            <person name="Brown T."/>
            <person name="Cohen L."/>
        </authorList>
    </citation>
    <scope>NUCLEOTIDE SEQUENCE</scope>
    <source>
        <strain evidence="11">Pbaha01</strain>
    </source>
</reference>
<comment type="catalytic activity">
    <reaction evidence="6">
        <text>N,N-dimethylethanolamine phosphate + S-adenosyl-L-methionine = phosphocholine + S-adenosyl-L-homocysteine + H(+)</text>
        <dbReference type="Rhea" id="RHEA:25325"/>
        <dbReference type="ChEBI" id="CHEBI:15378"/>
        <dbReference type="ChEBI" id="CHEBI:57856"/>
        <dbReference type="ChEBI" id="CHEBI:58641"/>
        <dbReference type="ChEBI" id="CHEBI:59789"/>
        <dbReference type="ChEBI" id="CHEBI:295975"/>
        <dbReference type="EC" id="2.1.1.103"/>
    </reaction>
    <physiologicalReaction direction="left-to-right" evidence="6">
        <dbReference type="Rhea" id="RHEA:25326"/>
    </physiologicalReaction>
</comment>
<dbReference type="SUPFAM" id="SSF53335">
    <property type="entry name" value="S-adenosyl-L-methionine-dependent methyltransferases"/>
    <property type="match status" value="1"/>
</dbReference>
<dbReference type="InterPro" id="IPR041698">
    <property type="entry name" value="Methyltransf_25"/>
</dbReference>
<dbReference type="GO" id="GO:0032259">
    <property type="term" value="P:methylation"/>
    <property type="evidence" value="ECO:0007669"/>
    <property type="project" value="UniProtKB-KW"/>
</dbReference>
<gene>
    <name evidence="11" type="ORF">PBAH0796_LOCUS11642</name>
</gene>
<dbReference type="Pfam" id="PF00596">
    <property type="entry name" value="Aldolase_II"/>
    <property type="match status" value="1"/>
</dbReference>
<comment type="catalytic activity">
    <reaction evidence="7">
        <text>phosphoethanolamine + S-adenosyl-L-methionine = N-methylethanolamine phosphate + S-adenosyl-L-homocysteine + H(+)</text>
        <dbReference type="Rhea" id="RHEA:20365"/>
        <dbReference type="ChEBI" id="CHEBI:15378"/>
        <dbReference type="ChEBI" id="CHEBI:57781"/>
        <dbReference type="ChEBI" id="CHEBI:57856"/>
        <dbReference type="ChEBI" id="CHEBI:58190"/>
        <dbReference type="ChEBI" id="CHEBI:59789"/>
        <dbReference type="EC" id="2.1.1.103"/>
    </reaction>
    <physiologicalReaction direction="left-to-right" evidence="7">
        <dbReference type="Rhea" id="RHEA:20366"/>
    </physiologicalReaction>
</comment>
<dbReference type="PANTHER" id="PTHR44307:SF2">
    <property type="entry name" value="PHOSPHOETHANOLAMINE METHYLTRANSFERASE ISOFORM X1"/>
    <property type="match status" value="1"/>
</dbReference>
<dbReference type="EC" id="2.1.1.103" evidence="5"/>
<dbReference type="Gene3D" id="3.40.50.150">
    <property type="entry name" value="Vaccinia Virus protein VP39"/>
    <property type="match status" value="1"/>
</dbReference>
<evidence type="ECO:0000256" key="6">
    <source>
        <dbReference type="ARBA" id="ARBA00047619"/>
    </source>
</evidence>
<evidence type="ECO:0000256" key="2">
    <source>
        <dbReference type="ARBA" id="ARBA00005189"/>
    </source>
</evidence>
<dbReference type="SUPFAM" id="SSF53639">
    <property type="entry name" value="AraD/HMP-PK domain-like"/>
    <property type="match status" value="1"/>
</dbReference>
<dbReference type="CDD" id="cd02440">
    <property type="entry name" value="AdoMet_MTases"/>
    <property type="match status" value="1"/>
</dbReference>
<evidence type="ECO:0000256" key="8">
    <source>
        <dbReference type="ARBA" id="ARBA00047841"/>
    </source>
</evidence>
<feature type="region of interest" description="Disordered" evidence="9">
    <location>
        <begin position="500"/>
        <end position="521"/>
    </location>
</feature>
<evidence type="ECO:0000256" key="4">
    <source>
        <dbReference type="ARBA" id="ARBA00022679"/>
    </source>
</evidence>
<organism evidence="11">
    <name type="scientific">Pyrodinium bahamense</name>
    <dbReference type="NCBI Taxonomy" id="73915"/>
    <lineage>
        <taxon>Eukaryota</taxon>
        <taxon>Sar</taxon>
        <taxon>Alveolata</taxon>
        <taxon>Dinophyceae</taxon>
        <taxon>Gonyaulacales</taxon>
        <taxon>Pyrocystaceae</taxon>
        <taxon>Pyrodinium</taxon>
    </lineage>
</organism>
<proteinExistence type="predicted"/>
<dbReference type="Pfam" id="PF13649">
    <property type="entry name" value="Methyltransf_25"/>
    <property type="match status" value="1"/>
</dbReference>
<dbReference type="PANTHER" id="PTHR44307">
    <property type="entry name" value="PHOSPHOETHANOLAMINE METHYLTRANSFERASE"/>
    <property type="match status" value="1"/>
</dbReference>
<comment type="pathway">
    <text evidence="1">Phospholipid metabolism; phosphatidylcholine biosynthesis.</text>
</comment>
<comment type="pathway">
    <text evidence="2">Lipid metabolism.</text>
</comment>
<evidence type="ECO:0000256" key="5">
    <source>
        <dbReference type="ARBA" id="ARBA00035674"/>
    </source>
</evidence>
<dbReference type="SMART" id="SM01007">
    <property type="entry name" value="Aldolase_II"/>
    <property type="match status" value="1"/>
</dbReference>
<evidence type="ECO:0000259" key="10">
    <source>
        <dbReference type="SMART" id="SM01007"/>
    </source>
</evidence>
<accession>A0A7S0FFV0</accession>